<keyword evidence="3 6" id="KW-0812">Transmembrane</keyword>
<evidence type="ECO:0000256" key="5">
    <source>
        <dbReference type="ARBA" id="ARBA00023136"/>
    </source>
</evidence>
<dbReference type="Pfam" id="PF06271">
    <property type="entry name" value="RDD"/>
    <property type="match status" value="1"/>
</dbReference>
<dbReference type="EMBL" id="JBHUHZ010000001">
    <property type="protein sequence ID" value="MFD2161549.1"/>
    <property type="molecule type" value="Genomic_DNA"/>
</dbReference>
<comment type="subcellular location">
    <subcellularLocation>
        <location evidence="1">Cell membrane</location>
        <topology evidence="1">Multi-pass membrane protein</topology>
    </subcellularLocation>
</comment>
<accession>A0ABW4ZI98</accession>
<dbReference type="InterPro" id="IPR051791">
    <property type="entry name" value="Pra-immunoreactive"/>
</dbReference>
<dbReference type="PANTHER" id="PTHR36115:SF4">
    <property type="entry name" value="MEMBRANE PROTEIN"/>
    <property type="match status" value="1"/>
</dbReference>
<name>A0ABW4ZI98_9SPHI</name>
<feature type="transmembrane region" description="Helical" evidence="6">
    <location>
        <begin position="21"/>
        <end position="38"/>
    </location>
</feature>
<evidence type="ECO:0000313" key="9">
    <source>
        <dbReference type="Proteomes" id="UP001597387"/>
    </source>
</evidence>
<feature type="domain" description="RDD" evidence="7">
    <location>
        <begin position="14"/>
        <end position="168"/>
    </location>
</feature>
<proteinExistence type="predicted"/>
<feature type="transmembrane region" description="Helical" evidence="6">
    <location>
        <begin position="100"/>
        <end position="119"/>
    </location>
</feature>
<dbReference type="Proteomes" id="UP001597387">
    <property type="component" value="Unassembled WGS sequence"/>
</dbReference>
<dbReference type="PANTHER" id="PTHR36115">
    <property type="entry name" value="PROLINE-RICH ANTIGEN HOMOLOG-RELATED"/>
    <property type="match status" value="1"/>
</dbReference>
<evidence type="ECO:0000256" key="3">
    <source>
        <dbReference type="ARBA" id="ARBA00022692"/>
    </source>
</evidence>
<dbReference type="RefSeq" id="WP_255899058.1">
    <property type="nucleotide sequence ID" value="NZ_JAFMZO010000001.1"/>
</dbReference>
<comment type="caution">
    <text evidence="8">The sequence shown here is derived from an EMBL/GenBank/DDBJ whole genome shotgun (WGS) entry which is preliminary data.</text>
</comment>
<keyword evidence="9" id="KW-1185">Reference proteome</keyword>
<evidence type="ECO:0000313" key="8">
    <source>
        <dbReference type="EMBL" id="MFD2161549.1"/>
    </source>
</evidence>
<protein>
    <submittedName>
        <fullName evidence="8">RDD family protein</fullName>
    </submittedName>
</protein>
<evidence type="ECO:0000256" key="2">
    <source>
        <dbReference type="ARBA" id="ARBA00022475"/>
    </source>
</evidence>
<evidence type="ECO:0000256" key="4">
    <source>
        <dbReference type="ARBA" id="ARBA00022989"/>
    </source>
</evidence>
<keyword evidence="5 6" id="KW-0472">Membrane</keyword>
<evidence type="ECO:0000256" key="6">
    <source>
        <dbReference type="SAM" id="Phobius"/>
    </source>
</evidence>
<sequence length="237" mass="27088">MEADTEQSDRSMAYATLWQRLVASLFDTLIIGLVYLLIFTNVSILDHHLLLSLFTILSYGYKPFCEYKYQGTPGKKAMNIFVVNEDYQPPSLKEVLTRNIFHLGLAFVYLFTSLAAVAIQHQGSSDSILLILDNIQDQSLLMATLLHIGDVISLLKDSKNRTLHDRIAHTYVVSYLQTDAIEKDEELDLNRITKLKKIYSYKSVEDLKSILDDERFVEEAKIAAKEMLDEKGDMINQ</sequence>
<keyword evidence="4 6" id="KW-1133">Transmembrane helix</keyword>
<keyword evidence="2" id="KW-1003">Cell membrane</keyword>
<evidence type="ECO:0000259" key="7">
    <source>
        <dbReference type="Pfam" id="PF06271"/>
    </source>
</evidence>
<reference evidence="9" key="1">
    <citation type="journal article" date="2019" name="Int. J. Syst. Evol. Microbiol.">
        <title>The Global Catalogue of Microorganisms (GCM) 10K type strain sequencing project: providing services to taxonomists for standard genome sequencing and annotation.</title>
        <authorList>
            <consortium name="The Broad Institute Genomics Platform"/>
            <consortium name="The Broad Institute Genome Sequencing Center for Infectious Disease"/>
            <person name="Wu L."/>
            <person name="Ma J."/>
        </authorList>
    </citation>
    <scope>NUCLEOTIDE SEQUENCE [LARGE SCALE GENOMIC DNA]</scope>
    <source>
        <strain evidence="9">KCTC 42217</strain>
    </source>
</reference>
<gene>
    <name evidence="8" type="ORF">ACFSJU_04040</name>
</gene>
<evidence type="ECO:0000256" key="1">
    <source>
        <dbReference type="ARBA" id="ARBA00004651"/>
    </source>
</evidence>
<organism evidence="8 9">
    <name type="scientific">Paradesertivirga mongoliensis</name>
    <dbReference type="NCBI Taxonomy" id="2100740"/>
    <lineage>
        <taxon>Bacteria</taxon>
        <taxon>Pseudomonadati</taxon>
        <taxon>Bacteroidota</taxon>
        <taxon>Sphingobacteriia</taxon>
        <taxon>Sphingobacteriales</taxon>
        <taxon>Sphingobacteriaceae</taxon>
        <taxon>Paradesertivirga</taxon>
    </lineage>
</organism>
<dbReference type="InterPro" id="IPR010432">
    <property type="entry name" value="RDD"/>
</dbReference>